<protein>
    <recommendedName>
        <fullName evidence="3">beta-N-acetylhexosaminidase</fullName>
        <ecNumber evidence="3">3.2.1.52</ecNumber>
    </recommendedName>
</protein>
<dbReference type="OrthoDB" id="9805821at2"/>
<reference evidence="10 11" key="1">
    <citation type="journal article" date="2019" name="Syst. Appl. Microbiol.">
        <title>Characterization of Bifidobacterium species in feaces of the Egyptian fruit bat: Description of B. vespertilionis sp. nov. and B. rousetti sp. nov.</title>
        <authorList>
            <person name="Modesto M."/>
            <person name="Satti M."/>
            <person name="Watanabe K."/>
            <person name="Puglisi E."/>
            <person name="Morelli L."/>
            <person name="Huang C.-H."/>
            <person name="Liou J.-S."/>
            <person name="Miyashita M."/>
            <person name="Tamura T."/>
            <person name="Saito S."/>
            <person name="Mori K."/>
            <person name="Huang L."/>
            <person name="Sciavilla P."/>
            <person name="Sandri C."/>
            <person name="Spiezio C."/>
            <person name="Vitali F."/>
            <person name="Cavalieri D."/>
            <person name="Perpetuini G."/>
            <person name="Tofalo R."/>
            <person name="Bonetti A."/>
            <person name="Arita M."/>
            <person name="Mattarelli P."/>
        </authorList>
    </citation>
    <scope>NUCLEOTIDE SEQUENCE [LARGE SCALE GENOMIC DNA]</scope>
    <source>
        <strain evidence="8 11">RST16</strain>
        <strain evidence="9 10">RST8</strain>
    </source>
</reference>
<evidence type="ECO:0000256" key="5">
    <source>
        <dbReference type="ARBA" id="ARBA00023295"/>
    </source>
</evidence>
<gene>
    <name evidence="9" type="ORF">EM848_00680</name>
    <name evidence="8" type="ORF">EMO90_03385</name>
</gene>
<dbReference type="Proteomes" id="UP000374630">
    <property type="component" value="Unassembled WGS sequence"/>
</dbReference>
<dbReference type="RefSeq" id="WP_150353083.1">
    <property type="nucleotide sequence ID" value="NZ_RZNZ01000003.1"/>
</dbReference>
<dbReference type="InterPro" id="IPR036962">
    <property type="entry name" value="Glyco_hydro_3_N_sf"/>
</dbReference>
<evidence type="ECO:0000256" key="3">
    <source>
        <dbReference type="ARBA" id="ARBA00012663"/>
    </source>
</evidence>
<evidence type="ECO:0000313" key="10">
    <source>
        <dbReference type="Proteomes" id="UP000345527"/>
    </source>
</evidence>
<dbReference type="EC" id="3.2.1.52" evidence="3"/>
<sequence length="428" mass="43020">MRMSFPRSARKALPAPLAAICAIVMCLVLAGCGAIGTQSAPNGDDSNLSGGSPSAASSSAALPSPADSSSPDGSSSPAATDDSPQSRARAMVASMSLEERIGQLVMVPLFAGTDASQIEPLIRDDHVGSVLVLGKWKTGVAGVSQATKALQSYAPAGNGLIIATDQEGGSVQHLTGEGFSTMPSAVRRGKMSTDALRNSAATWGGELASAGVNVDLAPVLDTVRVARKSNAPIGALNRDFGLDAAGNADHGVAFVQGMRDAGVQSAVKHYPGLGGVTGNTDFTAEGITDRTTALGDKAVAAFDDAIRQAQPAMVMMSLATYANIDGSAPAAFSKAIVTDHLRGKAGYQGVVISDSLSAEALGGIATDQLGVRLVEAGGDLACIGASDYVRPIIDGLVARAKSDAAFADLVADAAVRVVTLKIGMGLAG</sequence>
<dbReference type="GO" id="GO:0009254">
    <property type="term" value="P:peptidoglycan turnover"/>
    <property type="evidence" value="ECO:0007669"/>
    <property type="project" value="TreeGrafter"/>
</dbReference>
<dbReference type="SUPFAM" id="SSF51445">
    <property type="entry name" value="(Trans)glycosidases"/>
    <property type="match status" value="1"/>
</dbReference>
<evidence type="ECO:0000256" key="6">
    <source>
        <dbReference type="SAM" id="MobiDB-lite"/>
    </source>
</evidence>
<accession>A0A5J5DXS3</accession>
<dbReference type="InterPro" id="IPR001764">
    <property type="entry name" value="Glyco_hydro_3_N"/>
</dbReference>
<dbReference type="GO" id="GO:0005975">
    <property type="term" value="P:carbohydrate metabolic process"/>
    <property type="evidence" value="ECO:0007669"/>
    <property type="project" value="InterPro"/>
</dbReference>
<evidence type="ECO:0000256" key="4">
    <source>
        <dbReference type="ARBA" id="ARBA00022801"/>
    </source>
</evidence>
<evidence type="ECO:0000256" key="2">
    <source>
        <dbReference type="ARBA" id="ARBA00005336"/>
    </source>
</evidence>
<dbReference type="InterPro" id="IPR050226">
    <property type="entry name" value="NagZ_Beta-hexosaminidase"/>
</dbReference>
<name>A0A5J5DXS3_9BIFI</name>
<dbReference type="InterPro" id="IPR017853">
    <property type="entry name" value="GH"/>
</dbReference>
<proteinExistence type="inferred from homology"/>
<evidence type="ECO:0000313" key="9">
    <source>
        <dbReference type="EMBL" id="KAA8824761.1"/>
    </source>
</evidence>
<dbReference type="Pfam" id="PF00933">
    <property type="entry name" value="Glyco_hydro_3"/>
    <property type="match status" value="1"/>
</dbReference>
<dbReference type="GO" id="GO:0004563">
    <property type="term" value="F:beta-N-acetylhexosaminidase activity"/>
    <property type="evidence" value="ECO:0007669"/>
    <property type="project" value="UniProtKB-EC"/>
</dbReference>
<dbReference type="PROSITE" id="PS51257">
    <property type="entry name" value="PROKAR_LIPOPROTEIN"/>
    <property type="match status" value="1"/>
</dbReference>
<dbReference type="Proteomes" id="UP000345527">
    <property type="component" value="Unassembled WGS sequence"/>
</dbReference>
<comment type="caution">
    <text evidence="9">The sequence shown here is derived from an EMBL/GenBank/DDBJ whole genome shotgun (WGS) entry which is preliminary data.</text>
</comment>
<dbReference type="AlphaFoldDB" id="A0A5J5DXS3"/>
<dbReference type="EMBL" id="RZOA01000001">
    <property type="protein sequence ID" value="KAA8824761.1"/>
    <property type="molecule type" value="Genomic_DNA"/>
</dbReference>
<keyword evidence="5" id="KW-0326">Glycosidase</keyword>
<dbReference type="EMBL" id="RZNZ01000003">
    <property type="protein sequence ID" value="KAA8821681.1"/>
    <property type="molecule type" value="Genomic_DNA"/>
</dbReference>
<evidence type="ECO:0000313" key="8">
    <source>
        <dbReference type="EMBL" id="KAA8821681.1"/>
    </source>
</evidence>
<evidence type="ECO:0000259" key="7">
    <source>
        <dbReference type="Pfam" id="PF00933"/>
    </source>
</evidence>
<dbReference type="PANTHER" id="PTHR30480">
    <property type="entry name" value="BETA-HEXOSAMINIDASE-RELATED"/>
    <property type="match status" value="1"/>
</dbReference>
<evidence type="ECO:0000313" key="11">
    <source>
        <dbReference type="Proteomes" id="UP000374630"/>
    </source>
</evidence>
<dbReference type="PANTHER" id="PTHR30480:SF13">
    <property type="entry name" value="BETA-HEXOSAMINIDASE"/>
    <property type="match status" value="1"/>
</dbReference>
<comment type="catalytic activity">
    <reaction evidence="1">
        <text>Hydrolysis of terminal non-reducing N-acetyl-D-hexosamine residues in N-acetyl-beta-D-hexosaminides.</text>
        <dbReference type="EC" id="3.2.1.52"/>
    </reaction>
</comment>
<organism evidence="9 10">
    <name type="scientific">Bifidobacterium vespertilionis</name>
    <dbReference type="NCBI Taxonomy" id="2562524"/>
    <lineage>
        <taxon>Bacteria</taxon>
        <taxon>Bacillati</taxon>
        <taxon>Actinomycetota</taxon>
        <taxon>Actinomycetes</taxon>
        <taxon>Bifidobacteriales</taxon>
        <taxon>Bifidobacteriaceae</taxon>
        <taxon>Bifidobacterium</taxon>
    </lineage>
</organism>
<feature type="compositionally biased region" description="Low complexity" evidence="6">
    <location>
        <begin position="49"/>
        <end position="83"/>
    </location>
</feature>
<keyword evidence="4 9" id="KW-0378">Hydrolase</keyword>
<feature type="domain" description="Glycoside hydrolase family 3 N-terminal" evidence="7">
    <location>
        <begin position="97"/>
        <end position="420"/>
    </location>
</feature>
<dbReference type="Gene3D" id="3.20.20.300">
    <property type="entry name" value="Glycoside hydrolase, family 3, N-terminal domain"/>
    <property type="match status" value="1"/>
</dbReference>
<comment type="similarity">
    <text evidence="2">Belongs to the glycosyl hydrolase 3 family.</text>
</comment>
<keyword evidence="11" id="KW-1185">Reference proteome</keyword>
<evidence type="ECO:0000256" key="1">
    <source>
        <dbReference type="ARBA" id="ARBA00001231"/>
    </source>
</evidence>
<feature type="region of interest" description="Disordered" evidence="6">
    <location>
        <begin position="43"/>
        <end position="89"/>
    </location>
</feature>